<evidence type="ECO:0000259" key="1">
    <source>
        <dbReference type="Pfam" id="PF03031"/>
    </source>
</evidence>
<dbReference type="InterPro" id="IPR010037">
    <property type="entry name" value="FkbH_domain"/>
</dbReference>
<dbReference type="Gene3D" id="3.40.50.1110">
    <property type="entry name" value="SGNH hydrolase"/>
    <property type="match status" value="1"/>
</dbReference>
<proteinExistence type="predicted"/>
<dbReference type="NCBIfam" id="TIGR01686">
    <property type="entry name" value="FkbH"/>
    <property type="match status" value="1"/>
</dbReference>
<dbReference type="AlphaFoldDB" id="A0A415QFA6"/>
<evidence type="ECO:0000313" key="2">
    <source>
        <dbReference type="EMBL" id="RHM41510.1"/>
    </source>
</evidence>
<sequence length="529" mass="62143">MKYFVFRNFTIEPFFKGMNVEFSGYEDVSRFDETADRFIWFYLPSCKCDDETVANEIENYGRMLDWVSGQTDKMLLVFTMERIFKENFQIIDDRVDRAIRVYNDKIRQFSNRKAGVKLVDISDFYQGFSRSDLIDWKYYYISQMPLNPKLAGSFREWFQRQVETIEQKRKKCIVLDLDNTLWGGVLGEDGIEGIQLGEDYPGCCYRFFQEYLLELGRNGIILTVCSKNNEVDVLSAWNDHPEMVLRKEHFVAWRINWKNKADNIKEIATELNIGLDSIVFVDDNPTERELVKQLLPTVSVPDFPGNPYLFSPFSCFLTRNYFRAYRLTEEDTTKVKQYKDNVERVRSRGQFVDFESYLKSLEIELSIELMDEFNIVRMAQMTQKTNQFNLTTRRYTETDIREFVTNGGRVWGLRVKDRFGDNGLTGLMIVTINQGEAMIDSLLLSCRILGKNIEDIFVRYTLSLLKLEGIRTIHAMYIPTVKNGQVKDFYDKIGLRLVENKEGTCYYSGDLSELNLSLSKIYKLKNNER</sequence>
<accession>A0A415QFA6</accession>
<name>A0A415QFA6_9BACT</name>
<gene>
    <name evidence="2" type="ORF">DWZ68_13670</name>
</gene>
<dbReference type="InterPro" id="IPR010033">
    <property type="entry name" value="HAD_SF_ppase_IIIC"/>
</dbReference>
<dbReference type="Proteomes" id="UP000286038">
    <property type="component" value="Unassembled WGS sequence"/>
</dbReference>
<dbReference type="InterPro" id="IPR036514">
    <property type="entry name" value="SGNH_hydro_sf"/>
</dbReference>
<comment type="caution">
    <text evidence="2">The sequence shown here is derived from an EMBL/GenBank/DDBJ whole genome shotgun (WGS) entry which is preliminary data.</text>
</comment>
<dbReference type="SUPFAM" id="SSF56784">
    <property type="entry name" value="HAD-like"/>
    <property type="match status" value="1"/>
</dbReference>
<dbReference type="RefSeq" id="WP_118450636.1">
    <property type="nucleotide sequence ID" value="NZ_CABJDM010000020.1"/>
</dbReference>
<dbReference type="InterPro" id="IPR004274">
    <property type="entry name" value="FCP1_dom"/>
</dbReference>
<dbReference type="Gene3D" id="3.40.50.1000">
    <property type="entry name" value="HAD superfamily/HAD-like"/>
    <property type="match status" value="1"/>
</dbReference>
<dbReference type="GO" id="GO:0016788">
    <property type="term" value="F:hydrolase activity, acting on ester bonds"/>
    <property type="evidence" value="ECO:0007669"/>
    <property type="project" value="UniProtKB-ARBA"/>
</dbReference>
<protein>
    <submittedName>
        <fullName evidence="2">HAD-IIIC family phosphatase</fullName>
    </submittedName>
</protein>
<organism evidence="2 3">
    <name type="scientific">Butyricimonas virosa</name>
    <dbReference type="NCBI Taxonomy" id="544645"/>
    <lineage>
        <taxon>Bacteria</taxon>
        <taxon>Pseudomonadati</taxon>
        <taxon>Bacteroidota</taxon>
        <taxon>Bacteroidia</taxon>
        <taxon>Bacteroidales</taxon>
        <taxon>Odoribacteraceae</taxon>
        <taxon>Butyricimonas</taxon>
    </lineage>
</organism>
<dbReference type="NCBIfam" id="TIGR01681">
    <property type="entry name" value="HAD-SF-IIIC"/>
    <property type="match status" value="1"/>
</dbReference>
<dbReference type="Pfam" id="PF03031">
    <property type="entry name" value="NIF"/>
    <property type="match status" value="1"/>
</dbReference>
<dbReference type="InterPro" id="IPR023214">
    <property type="entry name" value="HAD_sf"/>
</dbReference>
<feature type="domain" description="FCP1 homology" evidence="1">
    <location>
        <begin position="171"/>
        <end position="293"/>
    </location>
</feature>
<dbReference type="InterPro" id="IPR036412">
    <property type="entry name" value="HAD-like_sf"/>
</dbReference>
<evidence type="ECO:0000313" key="3">
    <source>
        <dbReference type="Proteomes" id="UP000286038"/>
    </source>
</evidence>
<reference evidence="2 3" key="1">
    <citation type="submission" date="2018-08" db="EMBL/GenBank/DDBJ databases">
        <title>A genome reference for cultivated species of the human gut microbiota.</title>
        <authorList>
            <person name="Zou Y."/>
            <person name="Xue W."/>
            <person name="Luo G."/>
        </authorList>
    </citation>
    <scope>NUCLEOTIDE SEQUENCE [LARGE SCALE GENOMIC DNA]</scope>
    <source>
        <strain evidence="2 3">AF34-33</strain>
    </source>
</reference>
<dbReference type="EMBL" id="QRPV01000020">
    <property type="protein sequence ID" value="RHM41510.1"/>
    <property type="molecule type" value="Genomic_DNA"/>
</dbReference>